<protein>
    <recommendedName>
        <fullName evidence="3">PD(D/E)XK endonuclease domain-containing protein</fullName>
    </recommendedName>
</protein>
<dbReference type="InterPro" id="IPR011856">
    <property type="entry name" value="tRNA_endonuc-like_dom_sf"/>
</dbReference>
<reference evidence="1" key="1">
    <citation type="submission" date="2020-12" db="EMBL/GenBank/DDBJ databases">
        <authorList>
            <person name="Huq M.A."/>
        </authorList>
    </citation>
    <scope>NUCLEOTIDE SEQUENCE</scope>
    <source>
        <strain evidence="1">MAHUQ-46</strain>
    </source>
</reference>
<comment type="caution">
    <text evidence="1">The sequence shown here is derived from an EMBL/GenBank/DDBJ whole genome shotgun (WGS) entry which is preliminary data.</text>
</comment>
<dbReference type="GO" id="GO:0003676">
    <property type="term" value="F:nucleic acid binding"/>
    <property type="evidence" value="ECO:0007669"/>
    <property type="project" value="InterPro"/>
</dbReference>
<evidence type="ECO:0008006" key="3">
    <source>
        <dbReference type="Google" id="ProtNLM"/>
    </source>
</evidence>
<accession>A0A934J6I9</accession>
<sequence>MMGTAHVTEITAKYVEAVAKVALMAAGWTVHTAETNEVYDILATDPLTGDAKKVQVKTIRQRQDRGDDLVVYAKKGNGTIYDRSEADYIIGVWAADGEIPRVFMFENRLLGEYWASEARAADRWVELPIALDRSVFAKAADAS</sequence>
<dbReference type="Gene3D" id="3.40.1350.10">
    <property type="match status" value="1"/>
</dbReference>
<evidence type="ECO:0000313" key="1">
    <source>
        <dbReference type="EMBL" id="MBJ6364199.1"/>
    </source>
</evidence>
<organism evidence="1 2">
    <name type="scientific">Paenibacillus roseus</name>
    <dbReference type="NCBI Taxonomy" id="2798579"/>
    <lineage>
        <taxon>Bacteria</taxon>
        <taxon>Bacillati</taxon>
        <taxon>Bacillota</taxon>
        <taxon>Bacilli</taxon>
        <taxon>Bacillales</taxon>
        <taxon>Paenibacillaceae</taxon>
        <taxon>Paenibacillus</taxon>
    </lineage>
</organism>
<dbReference type="AlphaFoldDB" id="A0A934J6I9"/>
<dbReference type="Proteomes" id="UP000640274">
    <property type="component" value="Unassembled WGS sequence"/>
</dbReference>
<evidence type="ECO:0000313" key="2">
    <source>
        <dbReference type="Proteomes" id="UP000640274"/>
    </source>
</evidence>
<keyword evidence="2" id="KW-1185">Reference proteome</keyword>
<dbReference type="EMBL" id="JAELUP010000117">
    <property type="protein sequence ID" value="MBJ6364199.1"/>
    <property type="molecule type" value="Genomic_DNA"/>
</dbReference>
<proteinExistence type="predicted"/>
<name>A0A934J6I9_9BACL</name>
<gene>
    <name evidence="1" type="ORF">JFN88_23565</name>
</gene>